<reference evidence="1" key="1">
    <citation type="submission" date="2022-04" db="EMBL/GenBank/DDBJ databases">
        <title>Jade perch genome.</title>
        <authorList>
            <person name="Chao B."/>
        </authorList>
    </citation>
    <scope>NUCLEOTIDE SEQUENCE</scope>
    <source>
        <strain evidence="1">CB-2022</strain>
    </source>
</reference>
<gene>
    <name evidence="1" type="ORF">L3Q82_022164</name>
</gene>
<evidence type="ECO:0000313" key="1">
    <source>
        <dbReference type="EMBL" id="KAI3373562.1"/>
    </source>
</evidence>
<proteinExistence type="predicted"/>
<organism evidence="1 2">
    <name type="scientific">Scortum barcoo</name>
    <name type="common">barcoo grunter</name>
    <dbReference type="NCBI Taxonomy" id="214431"/>
    <lineage>
        <taxon>Eukaryota</taxon>
        <taxon>Metazoa</taxon>
        <taxon>Chordata</taxon>
        <taxon>Craniata</taxon>
        <taxon>Vertebrata</taxon>
        <taxon>Euteleostomi</taxon>
        <taxon>Actinopterygii</taxon>
        <taxon>Neopterygii</taxon>
        <taxon>Teleostei</taxon>
        <taxon>Neoteleostei</taxon>
        <taxon>Acanthomorphata</taxon>
        <taxon>Eupercaria</taxon>
        <taxon>Centrarchiformes</taxon>
        <taxon>Terapontoidei</taxon>
        <taxon>Terapontidae</taxon>
        <taxon>Scortum</taxon>
    </lineage>
</organism>
<dbReference type="Proteomes" id="UP000831701">
    <property type="component" value="Chromosome 4"/>
</dbReference>
<evidence type="ECO:0000313" key="2">
    <source>
        <dbReference type="Proteomes" id="UP000831701"/>
    </source>
</evidence>
<protein>
    <submittedName>
        <fullName evidence="1">Uncharacterized protein</fullName>
    </submittedName>
</protein>
<feature type="non-terminal residue" evidence="1">
    <location>
        <position position="1"/>
    </location>
</feature>
<accession>A0ACB8X0F8</accession>
<name>A0ACB8X0F8_9TELE</name>
<dbReference type="EMBL" id="CM041534">
    <property type="protein sequence ID" value="KAI3373562.1"/>
    <property type="molecule type" value="Genomic_DNA"/>
</dbReference>
<comment type="caution">
    <text evidence="1">The sequence shown here is derived from an EMBL/GenBank/DDBJ whole genome shotgun (WGS) entry which is preliminary data.</text>
</comment>
<keyword evidence="2" id="KW-1185">Reference proteome</keyword>
<sequence>FFLSSCVVPSGLDDCLQQYIKTFEREKVGGDQLLRITHQELEDLGVSRIGHQELILEAVDLLCALNYGLETENLKTLSHKLNASAKNLQNFITGRRRSGHYDGRATRKLPNDFLTSVVDLIAAAKSLLAWLDRSPFAAVADYSVTRNNVIQLCLELTTIVQQDCSVYETENKILHVCKTLSGVCDHIISLSSDPMVSQAAHLEVVQLANIKSTEGLCPGMYIKSTYDGLHVITGTTEGSLADRCKKIHAGDEVIQVNHQTVVGWQLKNLVNLLRGDPAGVTLTLKKRPQSTLTSTPALLKNMRWKPLALQSPSSSVATPTSTLSTPSRRSSCALQDLYIPPPPAEPYTPRDDKGNLPGDDPQTDGHVAQGSESPNSYLDQECRGRFPLVEEDAILYCYEYDQNQEVSSVRRGSTPTYGRLRPISMPVEYNWVGDNEDLAKLKRESRRENSLLRFASEDKAPGEDFLLGRSLSQNRRKTERGSSPTHYTLVPALQMEVSLSTSSSDSASLYHVFERSSLLSRSKKKSKAGSPMSSISKRRISCRDLGQGDCEGWLWKKKDAKTYFSQKWKKYWFILKDTCLYWYMNEEDEKAEGFVSLPEFKIDRATECRRKFAFKACHPKIKTFYFAAENVDDMSRWLSRLSMAVAGYSEQEKIRQDQDYWSESDHDDMEMPSMPKQDSPPPPYDTFPRAASVSPYLEPKRGHLSSSDTFQSRSSHEEFHSEPQDGGSSNNGVSPAQKTSSHRNSWHDQMESNARMHYLQTFPVEETLLSDRDQLAMEYRRQSTLPAQRSLLQEQYRALPLPLRTSIDSEAGGKPRSFTLPRDSGLHAILAATAAASDQREPQHYQLDRPRDTGHGRDCRMQADSLGDLYRALEQTSLSTSADHRSASRLEYKRSFVRRVNDPLLNDKLHRLRILHSSLKNVPLQDTNQSLGFLGLERLVTAGSLPTGPSQAQPERATWARLPVGSPPAGRSMRGRCNVVWVAVVARGLDDPILGPKLWQLWDMECHLAGGKEPELCAREVERYQLEIVGLTSTHSLGSGTQLLERGWTLHYSGVAQGERRRAGVVLLIAPQLSRHVLEFTPCEREGSGDRSLAVVCAYGPNSSTEYPAFLESLGGVLDGVAPTGDSIVLLGTSIFRGRLGTLSHLPSNEEAEAGDSEVDSSITQAEVTEGYWRGEFGDSRPSDSGGTMRFSSRSWNTGPALYPFTGCLRVYGSLPNQSTCALWIWRRHSTVSLVVFCGECSDEYGVQGPLLRAVRSLYDRSRSLVRIAGSKSDLFPLHVGLRQGLPFVTELTGGLVQRPQLCGGVPDRRGEEGAESKGAKLSIYRSIYVPTLTYGHELWVMTERTRLWIRSGRNEFPPHRVAGRSLRDRVRSSVTRKGGARSRAAAQEESAEVAWASVSDAPWTSTRCCNCKQPTMVRLGVSRLAARWSVLIVVLCSILVPPPTHAYIYAHYRNTTSMLFEDLPALFGAPLPKDGLMGVLVASRPVNGCTTMDPPPSLPPSYEPNTTKFIALIRRFECNFDIKVLHAQQAGFSAAIIHNMYSDILLNMNYSNETIAEEIEIPSVFTSFYASQILSNFIIPEQGAYVILKPEFAFPLSYYLIPFTGVVGMIILVMCVILIIRCVQYRKRLRKNRLSKEQLKRIPTHRFRKGDDYDVCAICLDEYEEGDKLRVLPCSHAYHCKCVDQWLTKTKKTCPVCKQRVTRNNQEHSESESEEETGGRGEEEGTEGEADSERTPLLRPSNPGSPSGSPGAYSATTTTAQCLVSPAHCDSPILGYEGYHSPQEYTDSESDDEGEDRHHTNDDTAQLIGRG</sequence>